<evidence type="ECO:0000256" key="1">
    <source>
        <dbReference type="SAM" id="MobiDB-lite"/>
    </source>
</evidence>
<feature type="region of interest" description="Disordered" evidence="1">
    <location>
        <begin position="1"/>
        <end position="117"/>
    </location>
</feature>
<reference evidence="2" key="1">
    <citation type="journal article" date="2021" name="Front. Microbiol.">
        <title>Comprehensive Comparative Genomics and Phenotyping of Methylobacterium Species.</title>
        <authorList>
            <person name="Alessa O."/>
            <person name="Ogura Y."/>
            <person name="Fujitani Y."/>
            <person name="Takami H."/>
            <person name="Hayashi T."/>
            <person name="Sahin N."/>
            <person name="Tani A."/>
        </authorList>
    </citation>
    <scope>NUCLEOTIDE SEQUENCE</scope>
    <source>
        <strain evidence="2">DSM 17168</strain>
    </source>
</reference>
<dbReference type="EMBL" id="BPQQ01000028">
    <property type="protein sequence ID" value="GJE00562.1"/>
    <property type="molecule type" value="Genomic_DNA"/>
</dbReference>
<dbReference type="Proteomes" id="UP001055153">
    <property type="component" value="Unassembled WGS sequence"/>
</dbReference>
<name>A0ABQ4SC11_9HYPH</name>
<protein>
    <recommendedName>
        <fullName evidence="4">TolA protein</fullName>
    </recommendedName>
</protein>
<feature type="compositionally biased region" description="Basic and acidic residues" evidence="1">
    <location>
        <begin position="40"/>
        <end position="69"/>
    </location>
</feature>
<evidence type="ECO:0000313" key="3">
    <source>
        <dbReference type="Proteomes" id="UP001055153"/>
    </source>
</evidence>
<accession>A0ABQ4SC11</accession>
<evidence type="ECO:0008006" key="4">
    <source>
        <dbReference type="Google" id="ProtNLM"/>
    </source>
</evidence>
<comment type="caution">
    <text evidence="2">The sequence shown here is derived from an EMBL/GenBank/DDBJ whole genome shotgun (WGS) entry which is preliminary data.</text>
</comment>
<organism evidence="2 3">
    <name type="scientific">Methylobacterium isbiliense</name>
    <dbReference type="NCBI Taxonomy" id="315478"/>
    <lineage>
        <taxon>Bacteria</taxon>
        <taxon>Pseudomonadati</taxon>
        <taxon>Pseudomonadota</taxon>
        <taxon>Alphaproteobacteria</taxon>
        <taxon>Hyphomicrobiales</taxon>
        <taxon>Methylobacteriaceae</taxon>
        <taxon>Methylobacterium</taxon>
    </lineage>
</organism>
<proteinExistence type="predicted"/>
<feature type="compositionally biased region" description="Basic and acidic residues" evidence="1">
    <location>
        <begin position="89"/>
        <end position="99"/>
    </location>
</feature>
<feature type="compositionally biased region" description="Basic and acidic residues" evidence="1">
    <location>
        <begin position="1"/>
        <end position="33"/>
    </location>
</feature>
<dbReference type="RefSeq" id="WP_238235448.1">
    <property type="nucleotide sequence ID" value="NZ_BPQQ01000028.1"/>
</dbReference>
<reference evidence="2" key="2">
    <citation type="submission" date="2021-08" db="EMBL/GenBank/DDBJ databases">
        <authorList>
            <person name="Tani A."/>
            <person name="Ola A."/>
            <person name="Ogura Y."/>
            <person name="Katsura K."/>
            <person name="Hayashi T."/>
        </authorList>
    </citation>
    <scope>NUCLEOTIDE SEQUENCE</scope>
    <source>
        <strain evidence="2">DSM 17168</strain>
    </source>
</reference>
<sequence length="159" mass="16671">MADETRKQTDAARADDAAHKADVKAREAQEKADAAAADAGKTKEQIAADKAHQEADDKRAAAEQARAEEETSTEATTAAEAKALSAVVEPDRAVGDHHAQKFSNTPENPQLAPGLSPDAEGKVKLVLTTSDTLAAGEPAVAYVHPEMVGDYLRAGWSRG</sequence>
<feature type="compositionally biased region" description="Low complexity" evidence="1">
    <location>
        <begin position="73"/>
        <end position="88"/>
    </location>
</feature>
<gene>
    <name evidence="2" type="ORF">GMJLKIPL_2485</name>
</gene>
<keyword evidence="3" id="KW-1185">Reference proteome</keyword>
<evidence type="ECO:0000313" key="2">
    <source>
        <dbReference type="EMBL" id="GJE00562.1"/>
    </source>
</evidence>